<feature type="domain" description="Flagellin C-terminal" evidence="5">
    <location>
        <begin position="454"/>
        <end position="535"/>
    </location>
</feature>
<evidence type="ECO:0000256" key="3">
    <source>
        <dbReference type="RuleBase" id="RU362073"/>
    </source>
</evidence>
<evidence type="ECO:0000256" key="1">
    <source>
        <dbReference type="ARBA" id="ARBA00005709"/>
    </source>
</evidence>
<evidence type="ECO:0000256" key="2">
    <source>
        <dbReference type="ARBA" id="ARBA00023143"/>
    </source>
</evidence>
<dbReference type="AlphaFoldDB" id="A0A9Q4AMY5"/>
<dbReference type="InterPro" id="IPR046358">
    <property type="entry name" value="Flagellin_C"/>
</dbReference>
<sequence>MSDISLSKAVRSNLLSLKSTADMMSTTQNRLATGNKVNSALDNPSSWFTAKGLTNRASDLSALIDSMANGIQTLEAADNGLSAMTKTLESMQSTLRQARQDKSFQTASYTLDPADILSGATDQATADAKVLSFTGGAFGTATETVGLIKGATATTALSAASAATFDMNEALDGIDFDIEVNGDAAVAVEVRGSAGVNQITVDVGGSAFTLDVADGNAVTRAELVEAMNGAFAAADMDVTVGVDGSDGLTFTGPAVEPYGDAAVAISNGSMSNGVGGTALTFADFGFSGIAPTQATTTEYTAKTVDELVTEINLKTGDLFGNIRASNDNGKLRIENQSTQDLTIDGVTAGGAVDGTATGNGNILGNAVRAGLADQFNELRDQLDKLSDDASFNGINLLRGDKLTITFNETGTSAIDIQTDNNQTINAFNLGVPTQLEEEQLDSDVTIDGLLTDMKAALDEVRSQASTFGSNLSIVQNRKKFTEAMINTLETGAGNLTLADMNTEAANLLALQTRQQLSQNSLSLASQADQSILQLLQ</sequence>
<evidence type="ECO:0000259" key="4">
    <source>
        <dbReference type="Pfam" id="PF00669"/>
    </source>
</evidence>
<evidence type="ECO:0000259" key="5">
    <source>
        <dbReference type="Pfam" id="PF00700"/>
    </source>
</evidence>
<dbReference type="PANTHER" id="PTHR42792:SF2">
    <property type="entry name" value="FLAGELLIN"/>
    <property type="match status" value="1"/>
</dbReference>
<keyword evidence="3" id="KW-0964">Secreted</keyword>
<reference evidence="6" key="1">
    <citation type="submission" date="2022-06" db="EMBL/GenBank/DDBJ databases">
        <title>Devosia sp. XJ19-45 genome assembly.</title>
        <authorList>
            <person name="Li B."/>
            <person name="Cai M."/>
            <person name="Nie G."/>
            <person name="Li W."/>
        </authorList>
    </citation>
    <scope>NUCLEOTIDE SEQUENCE</scope>
    <source>
        <strain evidence="6">XJ19-45</strain>
    </source>
</reference>
<dbReference type="Pfam" id="PF00669">
    <property type="entry name" value="Flagellin_N"/>
    <property type="match status" value="1"/>
</dbReference>
<proteinExistence type="inferred from homology"/>
<dbReference type="InterPro" id="IPR001029">
    <property type="entry name" value="Flagellin_N"/>
</dbReference>
<accession>A0A9Q4AMY5</accession>
<dbReference type="GO" id="GO:0004553">
    <property type="term" value="F:hydrolase activity, hydrolyzing O-glycosyl compounds"/>
    <property type="evidence" value="ECO:0007669"/>
    <property type="project" value="InterPro"/>
</dbReference>
<protein>
    <recommendedName>
        <fullName evidence="3">Flagellin</fullName>
    </recommendedName>
</protein>
<dbReference type="InterPro" id="IPR001579">
    <property type="entry name" value="Glyco_hydro_18_chit_AS"/>
</dbReference>
<dbReference type="GO" id="GO:0005198">
    <property type="term" value="F:structural molecule activity"/>
    <property type="evidence" value="ECO:0007669"/>
    <property type="project" value="UniProtKB-UniRule"/>
</dbReference>
<evidence type="ECO:0000313" key="7">
    <source>
        <dbReference type="Proteomes" id="UP001060275"/>
    </source>
</evidence>
<dbReference type="PANTHER" id="PTHR42792">
    <property type="entry name" value="FLAGELLIN"/>
    <property type="match status" value="1"/>
</dbReference>
<evidence type="ECO:0000313" key="6">
    <source>
        <dbReference type="EMBL" id="MCP8887134.1"/>
    </source>
</evidence>
<organism evidence="6 7">
    <name type="scientific">Devosia ureilytica</name>
    <dbReference type="NCBI Taxonomy" id="2952754"/>
    <lineage>
        <taxon>Bacteria</taxon>
        <taxon>Pseudomonadati</taxon>
        <taxon>Pseudomonadota</taxon>
        <taxon>Alphaproteobacteria</taxon>
        <taxon>Hyphomicrobiales</taxon>
        <taxon>Devosiaceae</taxon>
        <taxon>Devosia</taxon>
    </lineage>
</organism>
<comment type="function">
    <text evidence="3">Flagellin is the subunit protein which polymerizes to form the filaments of bacterial flagella.</text>
</comment>
<comment type="similarity">
    <text evidence="1 3">Belongs to the bacterial flagellin family.</text>
</comment>
<comment type="subcellular location">
    <subcellularLocation>
        <location evidence="3">Secreted</location>
    </subcellularLocation>
    <subcellularLocation>
        <location evidence="3">Bacterial flagellum</location>
    </subcellularLocation>
</comment>
<dbReference type="Pfam" id="PF00700">
    <property type="entry name" value="Flagellin_C"/>
    <property type="match status" value="1"/>
</dbReference>
<dbReference type="EMBL" id="JAMWDU010000003">
    <property type="protein sequence ID" value="MCP8887134.1"/>
    <property type="molecule type" value="Genomic_DNA"/>
</dbReference>
<keyword evidence="2 3" id="KW-0975">Bacterial flagellum</keyword>
<dbReference type="SUPFAM" id="SSF64518">
    <property type="entry name" value="Phase 1 flagellin"/>
    <property type="match status" value="2"/>
</dbReference>
<dbReference type="Gene3D" id="1.20.1330.10">
    <property type="entry name" value="f41 fragment of flagellin, N-terminal domain"/>
    <property type="match status" value="1"/>
</dbReference>
<dbReference type="GO" id="GO:0005975">
    <property type="term" value="P:carbohydrate metabolic process"/>
    <property type="evidence" value="ECO:0007669"/>
    <property type="project" value="InterPro"/>
</dbReference>
<dbReference type="Proteomes" id="UP001060275">
    <property type="component" value="Unassembled WGS sequence"/>
</dbReference>
<gene>
    <name evidence="6" type="ORF">NF348_08460</name>
</gene>
<name>A0A9Q4AMY5_9HYPH</name>
<dbReference type="GO" id="GO:0009288">
    <property type="term" value="C:bacterial-type flagellum"/>
    <property type="evidence" value="ECO:0007669"/>
    <property type="project" value="UniProtKB-SubCell"/>
</dbReference>
<dbReference type="PROSITE" id="PS01095">
    <property type="entry name" value="GH18_1"/>
    <property type="match status" value="1"/>
</dbReference>
<dbReference type="InterPro" id="IPR001492">
    <property type="entry name" value="Flagellin"/>
</dbReference>
<dbReference type="RefSeq" id="WP_254674215.1">
    <property type="nucleotide sequence ID" value="NZ_JAMWDU010000003.1"/>
</dbReference>
<feature type="domain" description="Flagellin N-terminal" evidence="4">
    <location>
        <begin position="12"/>
        <end position="108"/>
    </location>
</feature>
<dbReference type="GO" id="GO:0005576">
    <property type="term" value="C:extracellular region"/>
    <property type="evidence" value="ECO:0007669"/>
    <property type="project" value="UniProtKB-SubCell"/>
</dbReference>
<comment type="caution">
    <text evidence="6">The sequence shown here is derived from an EMBL/GenBank/DDBJ whole genome shotgun (WGS) entry which is preliminary data.</text>
</comment>
<keyword evidence="7" id="KW-1185">Reference proteome</keyword>